<sequence length="54" mass="6366">MGKQHKPKKEDFDDESLDSKPKKRILDEDDDDLDLPLDDMDDFGVDFDDDDDDY</sequence>
<comment type="caution">
    <text evidence="2">The sequence shown here is derived from an EMBL/GenBank/DDBJ whole genome shotgun (WGS) entry which is preliminary data.</text>
</comment>
<gene>
    <name evidence="2" type="ORF">I5M32_05570</name>
</gene>
<accession>A0ABS1BHU7</accession>
<dbReference type="EMBL" id="JAEHFY010000006">
    <property type="protein sequence ID" value="MBK0382425.1"/>
    <property type="molecule type" value="Genomic_DNA"/>
</dbReference>
<reference evidence="2 3" key="1">
    <citation type="submission" date="2020-12" db="EMBL/GenBank/DDBJ databases">
        <title>Bacterial novel species Pedobacter sp. SD-b isolated from soil.</title>
        <authorList>
            <person name="Jung H.-Y."/>
        </authorList>
    </citation>
    <scope>NUCLEOTIDE SEQUENCE [LARGE SCALE GENOMIC DNA]</scope>
    <source>
        <strain evidence="2 3">SD-b</strain>
    </source>
</reference>
<evidence type="ECO:0000313" key="2">
    <source>
        <dbReference type="EMBL" id="MBK0382425.1"/>
    </source>
</evidence>
<evidence type="ECO:0000313" key="3">
    <source>
        <dbReference type="Proteomes" id="UP000660024"/>
    </source>
</evidence>
<name>A0ABS1BHU7_9SPHI</name>
<feature type="region of interest" description="Disordered" evidence="1">
    <location>
        <begin position="1"/>
        <end position="54"/>
    </location>
</feature>
<protein>
    <submittedName>
        <fullName evidence="2">Uncharacterized protein</fullName>
    </submittedName>
</protein>
<evidence type="ECO:0000256" key="1">
    <source>
        <dbReference type="SAM" id="MobiDB-lite"/>
    </source>
</evidence>
<dbReference type="RefSeq" id="WP_200585200.1">
    <property type="nucleotide sequence ID" value="NZ_JAEHFY010000006.1"/>
</dbReference>
<feature type="compositionally biased region" description="Basic and acidic residues" evidence="1">
    <location>
        <begin position="17"/>
        <end position="26"/>
    </location>
</feature>
<keyword evidence="3" id="KW-1185">Reference proteome</keyword>
<dbReference type="Proteomes" id="UP000660024">
    <property type="component" value="Unassembled WGS sequence"/>
</dbReference>
<feature type="compositionally biased region" description="Acidic residues" evidence="1">
    <location>
        <begin position="27"/>
        <end position="54"/>
    </location>
</feature>
<proteinExistence type="predicted"/>
<organism evidence="2 3">
    <name type="scientific">Pedobacter segetis</name>
    <dbReference type="NCBI Taxonomy" id="2793069"/>
    <lineage>
        <taxon>Bacteria</taxon>
        <taxon>Pseudomonadati</taxon>
        <taxon>Bacteroidota</taxon>
        <taxon>Sphingobacteriia</taxon>
        <taxon>Sphingobacteriales</taxon>
        <taxon>Sphingobacteriaceae</taxon>
        <taxon>Pedobacter</taxon>
    </lineage>
</organism>